<sequence length="139" mass="14363">MTMAFDSDTLNSIYTSTQGFCHRCRRKLAFSRFGCGDGRGAWDIDAVSPHPKVLALLPGCLRCVQKPTPRRLPKSAPAPAVRDDAPTAAAEDAPDQPEAPAEPPISDTALVGGAAGAVLGGLWGAVLGGLIAIGLTLWG</sequence>
<dbReference type="Proteomes" id="UP000199400">
    <property type="component" value="Unassembled WGS sequence"/>
</dbReference>
<evidence type="ECO:0000256" key="1">
    <source>
        <dbReference type="SAM" id="MobiDB-lite"/>
    </source>
</evidence>
<reference evidence="4" key="1">
    <citation type="submission" date="2016-10" db="EMBL/GenBank/DDBJ databases">
        <authorList>
            <person name="Varghese N."/>
            <person name="Submissions S."/>
        </authorList>
    </citation>
    <scope>NUCLEOTIDE SEQUENCE [LARGE SCALE GENOMIC DNA]</scope>
    <source>
        <strain evidence="4">ATCC 25963</strain>
    </source>
</reference>
<dbReference type="STRING" id="54.SAMN02745121_01584"/>
<feature type="compositionally biased region" description="Low complexity" evidence="1">
    <location>
        <begin position="86"/>
        <end position="99"/>
    </location>
</feature>
<proteinExistence type="predicted"/>
<gene>
    <name evidence="3" type="ORF">SAMN02745121_01584</name>
</gene>
<dbReference type="EMBL" id="FOMX01000004">
    <property type="protein sequence ID" value="SFD78578.1"/>
    <property type="molecule type" value="Genomic_DNA"/>
</dbReference>
<keyword evidence="4" id="KW-1185">Reference proteome</keyword>
<organism evidence="3 4">
    <name type="scientific">Nannocystis exedens</name>
    <dbReference type="NCBI Taxonomy" id="54"/>
    <lineage>
        <taxon>Bacteria</taxon>
        <taxon>Pseudomonadati</taxon>
        <taxon>Myxococcota</taxon>
        <taxon>Polyangia</taxon>
        <taxon>Nannocystales</taxon>
        <taxon>Nannocystaceae</taxon>
        <taxon>Nannocystis</taxon>
    </lineage>
</organism>
<feature type="transmembrane region" description="Helical" evidence="2">
    <location>
        <begin position="114"/>
        <end position="138"/>
    </location>
</feature>
<name>A0A1I1V9C8_9BACT</name>
<protein>
    <submittedName>
        <fullName evidence="3">Uncharacterized protein</fullName>
    </submittedName>
</protein>
<feature type="region of interest" description="Disordered" evidence="1">
    <location>
        <begin position="68"/>
        <end position="107"/>
    </location>
</feature>
<evidence type="ECO:0000256" key="2">
    <source>
        <dbReference type="SAM" id="Phobius"/>
    </source>
</evidence>
<dbReference type="OrthoDB" id="9784774at2"/>
<dbReference type="RefSeq" id="WP_096330357.1">
    <property type="nucleotide sequence ID" value="NZ_FOMX01000004.1"/>
</dbReference>
<keyword evidence="2" id="KW-0812">Transmembrane</keyword>
<keyword evidence="2" id="KW-1133">Transmembrane helix</keyword>
<accession>A0A1I1V9C8</accession>
<evidence type="ECO:0000313" key="3">
    <source>
        <dbReference type="EMBL" id="SFD78578.1"/>
    </source>
</evidence>
<dbReference type="AlphaFoldDB" id="A0A1I1V9C8"/>
<evidence type="ECO:0000313" key="4">
    <source>
        <dbReference type="Proteomes" id="UP000199400"/>
    </source>
</evidence>
<keyword evidence="2" id="KW-0472">Membrane</keyword>